<sequence length="398" mass="45366">MGHPTIVTSTPEAARFVLATRHKSFVTFYPPSITNLIHPPPGVSQEMKAKMMKNTRDSMHSEMLRTQIARIDRITRWVLSSWDKQPCVVTLQETKKLAFHVVLDFIAGMAPSPETMKMMDDFSYIIKAMGAPMQFNIPGTSYHMALKKNQQILEALSSMVKKRRLEKSKENCLLDTLMEIENDNRENVLDDLVQCQLRAVIFAGSHSPAVLFVWLVKFLEENQKILEQVKAEQDAIRMAKISPEDPLSWTDVLNMPLTSAVIQETLRLANVASFVTRRATEDINYQGIWIPKGWLIQLDIRSFHLSPEYHKDPLKFDPSRFQEPTTKSAAFLPFGNGSKMCPGRGLVKFQALVFLHYLVTTYSWESIGCEKEFDYWPNPIVKGGLPIKISKLKSDCVT</sequence>
<proteinExistence type="predicted"/>
<organism evidence="1 2">
    <name type="scientific">Diphasiastrum complanatum</name>
    <name type="common">Issler's clubmoss</name>
    <name type="synonym">Lycopodium complanatum</name>
    <dbReference type="NCBI Taxonomy" id="34168"/>
    <lineage>
        <taxon>Eukaryota</taxon>
        <taxon>Viridiplantae</taxon>
        <taxon>Streptophyta</taxon>
        <taxon>Embryophyta</taxon>
        <taxon>Tracheophyta</taxon>
        <taxon>Lycopodiopsida</taxon>
        <taxon>Lycopodiales</taxon>
        <taxon>Lycopodiaceae</taxon>
        <taxon>Lycopodioideae</taxon>
        <taxon>Diphasiastrum</taxon>
    </lineage>
</organism>
<reference evidence="2" key="1">
    <citation type="journal article" date="2024" name="Proc. Natl. Acad. Sci. U.S.A.">
        <title>Extraordinary preservation of gene collinearity over three hundred million years revealed in homosporous lycophytes.</title>
        <authorList>
            <person name="Li C."/>
            <person name="Wickell D."/>
            <person name="Kuo L.Y."/>
            <person name="Chen X."/>
            <person name="Nie B."/>
            <person name="Liao X."/>
            <person name="Peng D."/>
            <person name="Ji J."/>
            <person name="Jenkins J."/>
            <person name="Williams M."/>
            <person name="Shu S."/>
            <person name="Plott C."/>
            <person name="Barry K."/>
            <person name="Rajasekar S."/>
            <person name="Grimwood J."/>
            <person name="Han X."/>
            <person name="Sun S."/>
            <person name="Hou Z."/>
            <person name="He W."/>
            <person name="Dai G."/>
            <person name="Sun C."/>
            <person name="Schmutz J."/>
            <person name="Leebens-Mack J.H."/>
            <person name="Li F.W."/>
            <person name="Wang L."/>
        </authorList>
    </citation>
    <scope>NUCLEOTIDE SEQUENCE [LARGE SCALE GENOMIC DNA]</scope>
    <source>
        <strain evidence="2">cv. PW_Plant_1</strain>
    </source>
</reference>
<evidence type="ECO:0000313" key="2">
    <source>
        <dbReference type="Proteomes" id="UP001162992"/>
    </source>
</evidence>
<protein>
    <submittedName>
        <fullName evidence="1">Uncharacterized protein</fullName>
    </submittedName>
</protein>
<accession>A0ACC2AMF0</accession>
<gene>
    <name evidence="1" type="ORF">O6H91_20G004100</name>
</gene>
<comment type="caution">
    <text evidence="1">The sequence shown here is derived from an EMBL/GenBank/DDBJ whole genome shotgun (WGS) entry which is preliminary data.</text>
</comment>
<dbReference type="EMBL" id="CM055111">
    <property type="protein sequence ID" value="KAJ7518697.1"/>
    <property type="molecule type" value="Genomic_DNA"/>
</dbReference>
<evidence type="ECO:0000313" key="1">
    <source>
        <dbReference type="EMBL" id="KAJ7518697.1"/>
    </source>
</evidence>
<name>A0ACC2AMF0_DIPCM</name>
<keyword evidence="2" id="KW-1185">Reference proteome</keyword>
<dbReference type="Proteomes" id="UP001162992">
    <property type="component" value="Chromosome 20"/>
</dbReference>